<comment type="caution">
    <text evidence="3">The sequence shown here is derived from an EMBL/GenBank/DDBJ whole genome shotgun (WGS) entry which is preliminary data.</text>
</comment>
<dbReference type="InterPro" id="IPR058323">
    <property type="entry name" value="DUF8010"/>
</dbReference>
<dbReference type="Proteomes" id="UP000606115">
    <property type="component" value="Unassembled WGS sequence"/>
</dbReference>
<evidence type="ECO:0000313" key="4">
    <source>
        <dbReference type="Proteomes" id="UP000606115"/>
    </source>
</evidence>
<accession>A0ABQ2DWD2</accession>
<feature type="domain" description="DUF8185" evidence="2">
    <location>
        <begin position="114"/>
        <end position="216"/>
    </location>
</feature>
<proteinExistence type="predicted"/>
<dbReference type="Pfam" id="PF26572">
    <property type="entry name" value="DUF8185"/>
    <property type="match status" value="1"/>
</dbReference>
<dbReference type="GeneID" id="303306029"/>
<keyword evidence="4" id="KW-1185">Reference proteome</keyword>
<protein>
    <submittedName>
        <fullName evidence="3">Uncharacterized protein</fullName>
    </submittedName>
</protein>
<sequence>MASDSLVFEDSNSVSDLANFLSRAKAIEDDGALLTVRGTALAVYVPVLVPAQLGQGDYTILGMRVHRLAKEAQSNACYSIAAIQDRLARMGQTNTEFIFPPVEENPVWAGITVPMSGWVEAGSVADTELAAAAQSGIDAVAKALPENPGKPVVAQIRQRIWSAEMENTKVSLPLGAAFAMHALGFLSSDGQSRILLQGNWIRVSNGLGHVLLRRSASLL</sequence>
<name>A0ABQ2DWD2_9MICC</name>
<dbReference type="EMBL" id="BMKX01000015">
    <property type="protein sequence ID" value="GGJ74671.1"/>
    <property type="molecule type" value="Genomic_DNA"/>
</dbReference>
<dbReference type="Pfam" id="PF26035">
    <property type="entry name" value="DUF8010"/>
    <property type="match status" value="1"/>
</dbReference>
<evidence type="ECO:0000313" key="3">
    <source>
        <dbReference type="EMBL" id="GGJ74671.1"/>
    </source>
</evidence>
<reference evidence="4" key="1">
    <citation type="journal article" date="2019" name="Int. J. Syst. Evol. Microbiol.">
        <title>The Global Catalogue of Microorganisms (GCM) 10K type strain sequencing project: providing services to taxonomists for standard genome sequencing and annotation.</title>
        <authorList>
            <consortium name="The Broad Institute Genomics Platform"/>
            <consortium name="The Broad Institute Genome Sequencing Center for Infectious Disease"/>
            <person name="Wu L."/>
            <person name="Ma J."/>
        </authorList>
    </citation>
    <scope>NUCLEOTIDE SEQUENCE [LARGE SCALE GENOMIC DNA]</scope>
    <source>
        <strain evidence="4">CGMCC 1.3685</strain>
    </source>
</reference>
<evidence type="ECO:0000259" key="2">
    <source>
        <dbReference type="Pfam" id="PF26572"/>
    </source>
</evidence>
<organism evidence="3 4">
    <name type="scientific">Glutamicibacter ardleyensis</name>
    <dbReference type="NCBI Taxonomy" id="225894"/>
    <lineage>
        <taxon>Bacteria</taxon>
        <taxon>Bacillati</taxon>
        <taxon>Actinomycetota</taxon>
        <taxon>Actinomycetes</taxon>
        <taxon>Micrococcales</taxon>
        <taxon>Micrococcaceae</taxon>
        <taxon>Glutamicibacter</taxon>
    </lineage>
</organism>
<dbReference type="InterPro" id="IPR058498">
    <property type="entry name" value="DUF8185"/>
</dbReference>
<feature type="domain" description="DUF8010" evidence="1">
    <location>
        <begin position="1"/>
        <end position="109"/>
    </location>
</feature>
<dbReference type="RefSeq" id="WP_096254614.1">
    <property type="nucleotide sequence ID" value="NZ_BMKX01000015.1"/>
</dbReference>
<gene>
    <name evidence="3" type="ORF">GCM10007173_37080</name>
</gene>
<evidence type="ECO:0000259" key="1">
    <source>
        <dbReference type="Pfam" id="PF26035"/>
    </source>
</evidence>